<evidence type="ECO:0000313" key="3">
    <source>
        <dbReference type="Proteomes" id="UP000075243"/>
    </source>
</evidence>
<dbReference type="Proteomes" id="UP000075243">
    <property type="component" value="Unassembled WGS sequence"/>
</dbReference>
<gene>
    <name evidence="2" type="ORF">KK1_049094</name>
</gene>
<name>A0A151UDR7_CAJCA</name>
<dbReference type="Gramene" id="C.cajan_45926.t">
    <property type="protein sequence ID" value="C.cajan_45926.t.cds1"/>
    <property type="gene ID" value="C.cajan_45926"/>
</dbReference>
<feature type="domain" description="Reverse transcriptase Ty1/copia-type" evidence="1">
    <location>
        <begin position="13"/>
        <end position="84"/>
    </location>
</feature>
<evidence type="ECO:0000313" key="2">
    <source>
        <dbReference type="EMBL" id="KYP77423.1"/>
    </source>
</evidence>
<keyword evidence="3" id="KW-1185">Reference proteome</keyword>
<dbReference type="EMBL" id="AGCT01021611">
    <property type="protein sequence ID" value="KYP77423.1"/>
    <property type="molecule type" value="Genomic_DNA"/>
</dbReference>
<evidence type="ECO:0000259" key="1">
    <source>
        <dbReference type="Pfam" id="PF07727"/>
    </source>
</evidence>
<dbReference type="AlphaFoldDB" id="A0A151UDR7"/>
<protein>
    <recommendedName>
        <fullName evidence="1">Reverse transcriptase Ty1/copia-type domain-containing protein</fullName>
    </recommendedName>
</protein>
<dbReference type="InterPro" id="IPR013103">
    <property type="entry name" value="RVT_2"/>
</dbReference>
<dbReference type="Pfam" id="PF07727">
    <property type="entry name" value="RVT_2"/>
    <property type="match status" value="1"/>
</dbReference>
<accession>A0A151UDR7</accession>
<reference evidence="2" key="1">
    <citation type="journal article" date="2012" name="Nat. Biotechnol.">
        <title>Draft genome sequence of pigeonpea (Cajanus cajan), an orphan legume crop of resource-poor farmers.</title>
        <authorList>
            <person name="Varshney R.K."/>
            <person name="Chen W."/>
            <person name="Li Y."/>
            <person name="Bharti A.K."/>
            <person name="Saxena R.K."/>
            <person name="Schlueter J.A."/>
            <person name="Donoghue M.T."/>
            <person name="Azam S."/>
            <person name="Fan G."/>
            <person name="Whaley A.M."/>
            <person name="Farmer A.D."/>
            <person name="Sheridan J."/>
            <person name="Iwata A."/>
            <person name="Tuteja R."/>
            <person name="Penmetsa R.V."/>
            <person name="Wu W."/>
            <person name="Upadhyaya H.D."/>
            <person name="Yang S.P."/>
            <person name="Shah T."/>
            <person name="Saxena K.B."/>
            <person name="Michael T."/>
            <person name="McCombie W.R."/>
            <person name="Yang B."/>
            <person name="Zhang G."/>
            <person name="Yang H."/>
            <person name="Wang J."/>
            <person name="Spillane C."/>
            <person name="Cook D.R."/>
            <person name="May G.D."/>
            <person name="Xu X."/>
            <person name="Jackson S.A."/>
        </authorList>
    </citation>
    <scope>NUCLEOTIDE SEQUENCE [LARGE SCALE GENOMIC DNA]</scope>
</reference>
<comment type="caution">
    <text evidence="2">The sequence shown here is derived from an EMBL/GenBank/DDBJ whole genome shotgun (WGS) entry which is preliminary data.</text>
</comment>
<proteinExistence type="predicted"/>
<sequence>MAMQEELNQFERNEVWDLVPLPTNYPIIGTKWVFRNKLDELGIIIRNKARLVAKGYNQEEGIDYDETFSPIARIEAIRLLFAYSSMFLPEIGGRDDLLGKIGEPPSLVRLLLQDGGGTCKRDFDAKVRVCVSICLV</sequence>
<dbReference type="STRING" id="3821.A0A151UDR7"/>
<organism evidence="2 3">
    <name type="scientific">Cajanus cajan</name>
    <name type="common">Pigeon pea</name>
    <name type="synonym">Cajanus indicus</name>
    <dbReference type="NCBI Taxonomy" id="3821"/>
    <lineage>
        <taxon>Eukaryota</taxon>
        <taxon>Viridiplantae</taxon>
        <taxon>Streptophyta</taxon>
        <taxon>Embryophyta</taxon>
        <taxon>Tracheophyta</taxon>
        <taxon>Spermatophyta</taxon>
        <taxon>Magnoliopsida</taxon>
        <taxon>eudicotyledons</taxon>
        <taxon>Gunneridae</taxon>
        <taxon>Pentapetalae</taxon>
        <taxon>rosids</taxon>
        <taxon>fabids</taxon>
        <taxon>Fabales</taxon>
        <taxon>Fabaceae</taxon>
        <taxon>Papilionoideae</taxon>
        <taxon>50 kb inversion clade</taxon>
        <taxon>NPAAA clade</taxon>
        <taxon>indigoferoid/millettioid clade</taxon>
        <taxon>Phaseoleae</taxon>
        <taxon>Cajanus</taxon>
    </lineage>
</organism>